<evidence type="ECO:0008006" key="6">
    <source>
        <dbReference type="Google" id="ProtNLM"/>
    </source>
</evidence>
<accession>A0ABQ1XCR8</accession>
<dbReference type="Pfam" id="PF04185">
    <property type="entry name" value="Phosphoesterase"/>
    <property type="match status" value="1"/>
</dbReference>
<evidence type="ECO:0000313" key="4">
    <source>
        <dbReference type="EMBL" id="GGG90458.1"/>
    </source>
</evidence>
<protein>
    <recommendedName>
        <fullName evidence="6">Phosphoesterase family protein</fullName>
    </recommendedName>
</protein>
<evidence type="ECO:0000313" key="5">
    <source>
        <dbReference type="Proteomes" id="UP000596938"/>
    </source>
</evidence>
<proteinExistence type="predicted"/>
<dbReference type="Gene3D" id="3.40.720.10">
    <property type="entry name" value="Alkaline Phosphatase, subunit A"/>
    <property type="match status" value="1"/>
</dbReference>
<evidence type="ECO:0000256" key="1">
    <source>
        <dbReference type="ARBA" id="ARBA00022801"/>
    </source>
</evidence>
<gene>
    <name evidence="4" type="ORF">GCM10011577_11070</name>
</gene>
<dbReference type="SUPFAM" id="SSF53649">
    <property type="entry name" value="Alkaline phosphatase-like"/>
    <property type="match status" value="1"/>
</dbReference>
<reference evidence="5" key="1">
    <citation type="journal article" date="2019" name="Int. J. Syst. Evol. Microbiol.">
        <title>The Global Catalogue of Microorganisms (GCM) 10K type strain sequencing project: providing services to taxonomists for standard genome sequencing and annotation.</title>
        <authorList>
            <consortium name="The Broad Institute Genomics Platform"/>
            <consortium name="The Broad Institute Genome Sequencing Center for Infectious Disease"/>
            <person name="Wu L."/>
            <person name="Ma J."/>
        </authorList>
    </citation>
    <scope>NUCLEOTIDE SEQUENCE [LARGE SCALE GENOMIC DNA]</scope>
    <source>
        <strain evidence="5">CGMCC 1.1927</strain>
    </source>
</reference>
<dbReference type="InterPro" id="IPR007312">
    <property type="entry name" value="Phosphoesterase"/>
</dbReference>
<keyword evidence="5" id="KW-1185">Reference proteome</keyword>
<keyword evidence="1" id="KW-0378">Hydrolase</keyword>
<evidence type="ECO:0000256" key="2">
    <source>
        <dbReference type="ARBA" id="ARBA00023026"/>
    </source>
</evidence>
<evidence type="ECO:0000256" key="3">
    <source>
        <dbReference type="SAM" id="MobiDB-lite"/>
    </source>
</evidence>
<feature type="region of interest" description="Disordered" evidence="3">
    <location>
        <begin position="1"/>
        <end position="25"/>
    </location>
</feature>
<dbReference type="InterPro" id="IPR017850">
    <property type="entry name" value="Alkaline_phosphatase_core_sf"/>
</dbReference>
<dbReference type="Proteomes" id="UP000596938">
    <property type="component" value="Unassembled WGS sequence"/>
</dbReference>
<dbReference type="PANTHER" id="PTHR31956:SF8">
    <property type="entry name" value="ACID PHOSPHATASE PHOA (AFU_ORTHOLOGUE AFUA_1G03570)"/>
    <property type="match status" value="1"/>
</dbReference>
<dbReference type="EMBL" id="BMKU01000003">
    <property type="protein sequence ID" value="GGG90458.1"/>
    <property type="molecule type" value="Genomic_DNA"/>
</dbReference>
<organism evidence="4 5">
    <name type="scientific">Pseudarthrobacter polychromogenes</name>
    <dbReference type="NCBI Taxonomy" id="1676"/>
    <lineage>
        <taxon>Bacteria</taxon>
        <taxon>Bacillati</taxon>
        <taxon>Actinomycetota</taxon>
        <taxon>Actinomycetes</taxon>
        <taxon>Micrococcales</taxon>
        <taxon>Micrococcaceae</taxon>
        <taxon>Pseudarthrobacter</taxon>
    </lineage>
</organism>
<dbReference type="PANTHER" id="PTHR31956">
    <property type="entry name" value="NON-SPECIFIC PHOSPHOLIPASE C4-RELATED"/>
    <property type="match status" value="1"/>
</dbReference>
<name>A0ABQ1XCR8_9MICC</name>
<comment type="caution">
    <text evidence="4">The sequence shown here is derived from an EMBL/GenBank/DDBJ whole genome shotgun (WGS) entry which is preliminary data.</text>
</comment>
<keyword evidence="2" id="KW-0843">Virulence</keyword>
<sequence>MAADNPRKRPRTSGRRAGPATGPAFGRRPVSITLACITAVLLAACQSAPSPAPGPPASGTADGKFADGKLGHVFVINLENKSYAKVWGQESPAPYLSRTLRAQGALLTEYYAIGHASLPNYIAQLSGQGPNPVTSSDCHTYEAFTVTGTASPGQVQGSGCVYPDSVPTLAGQLSAAGKSWKGYMEDMGTPCRHPEIGAKDPNQNASAETQYATRHNPFVYFTAITSSPECQENVVDFSNLDADLTSLDTTPNLSYISPNLCNDGHDDPCHDGSKGGLPRADAWLKKHVPDILASAAFKKDGVLVITFDEAKGKESAASSLPGGAGGGRVGALVLSPQVKGGTTSQRAYNHYSLLGSIEDIFGLPHLGYAAAPGLNRFSADVYTNRS</sequence>